<evidence type="ECO:0000313" key="3">
    <source>
        <dbReference type="Proteomes" id="UP000249177"/>
    </source>
</evidence>
<name>A0A2W7TSK0_9FLAO</name>
<feature type="transmembrane region" description="Helical" evidence="1">
    <location>
        <begin position="7"/>
        <end position="27"/>
    </location>
</feature>
<organism evidence="2 3">
    <name type="scientific">Flavobacterium aquariorum</name>
    <dbReference type="NCBI Taxonomy" id="2217670"/>
    <lineage>
        <taxon>Bacteria</taxon>
        <taxon>Pseudomonadati</taxon>
        <taxon>Bacteroidota</taxon>
        <taxon>Flavobacteriia</taxon>
        <taxon>Flavobacteriales</taxon>
        <taxon>Flavobacteriaceae</taxon>
        <taxon>Flavobacterium</taxon>
    </lineage>
</organism>
<keyword evidence="1" id="KW-1133">Transmembrane helix</keyword>
<dbReference type="Proteomes" id="UP000249177">
    <property type="component" value="Unassembled WGS sequence"/>
</dbReference>
<feature type="transmembrane region" description="Helical" evidence="1">
    <location>
        <begin position="70"/>
        <end position="91"/>
    </location>
</feature>
<dbReference type="RefSeq" id="WP_111410320.1">
    <property type="nucleotide sequence ID" value="NZ_QKXH01000007.1"/>
</dbReference>
<sequence length="131" mass="14880">MKTATFFIRTIIGLLLVFVSVAYFFNLMPDLASTGDFKAFQLGLISSVYLMPMVKTIELLCGISYLTGQYVALSNLIVLPVSTNILFINFFLNPNGIPLALFVFLGNLFLIYVHWKNYKSLFTRKSIKQFD</sequence>
<evidence type="ECO:0000313" key="2">
    <source>
        <dbReference type="EMBL" id="PZX93038.1"/>
    </source>
</evidence>
<proteinExistence type="predicted"/>
<protein>
    <submittedName>
        <fullName evidence="2">DoxX family protein</fullName>
    </submittedName>
</protein>
<keyword evidence="1" id="KW-0812">Transmembrane</keyword>
<accession>A0A2W7TSK0</accession>
<comment type="caution">
    <text evidence="2">The sequence shown here is derived from an EMBL/GenBank/DDBJ whole genome shotgun (WGS) entry which is preliminary data.</text>
</comment>
<feature type="transmembrane region" description="Helical" evidence="1">
    <location>
        <begin position="39"/>
        <end position="63"/>
    </location>
</feature>
<gene>
    <name evidence="2" type="ORF">DOS84_11755</name>
</gene>
<dbReference type="AlphaFoldDB" id="A0A2W7TSK0"/>
<dbReference type="EMBL" id="QKXH01000007">
    <property type="protein sequence ID" value="PZX93038.1"/>
    <property type="molecule type" value="Genomic_DNA"/>
</dbReference>
<keyword evidence="1" id="KW-0472">Membrane</keyword>
<reference evidence="2 3" key="1">
    <citation type="submission" date="2018-06" db="EMBL/GenBank/DDBJ databases">
        <title>Flavobacterium sp IMCC34762, genome.</title>
        <authorList>
            <person name="Joung Y."/>
            <person name="Cho J."/>
            <person name="Song J."/>
        </authorList>
    </citation>
    <scope>NUCLEOTIDE SEQUENCE [LARGE SCALE GENOMIC DNA]</scope>
    <source>
        <strain evidence="2 3">IMCC34762</strain>
    </source>
</reference>
<keyword evidence="3" id="KW-1185">Reference proteome</keyword>
<evidence type="ECO:0000256" key="1">
    <source>
        <dbReference type="SAM" id="Phobius"/>
    </source>
</evidence>
<dbReference type="OrthoDB" id="8161897at2"/>
<feature type="transmembrane region" description="Helical" evidence="1">
    <location>
        <begin position="97"/>
        <end position="115"/>
    </location>
</feature>